<dbReference type="GO" id="GO:0050660">
    <property type="term" value="F:flavin adenine dinucleotide binding"/>
    <property type="evidence" value="ECO:0007669"/>
    <property type="project" value="InterPro"/>
</dbReference>
<gene>
    <name evidence="5" type="ORF">N0V89_012591</name>
</gene>
<comment type="caution">
    <text evidence="5">The sequence shown here is derived from an EMBL/GenBank/DDBJ whole genome shotgun (WGS) entry which is preliminary data.</text>
</comment>
<accession>A0A9W9C571</accession>
<keyword evidence="2" id="KW-0285">Flavoprotein</keyword>
<keyword evidence="3" id="KW-0274">FAD</keyword>
<protein>
    <recommendedName>
        <fullName evidence="7">Monooxygenase</fullName>
    </recommendedName>
</protein>
<proteinExistence type="inferred from homology"/>
<evidence type="ECO:0000313" key="6">
    <source>
        <dbReference type="Proteomes" id="UP001140513"/>
    </source>
</evidence>
<keyword evidence="6" id="KW-1185">Reference proteome</keyword>
<dbReference type="PANTHER" id="PTHR42877">
    <property type="entry name" value="L-ORNITHINE N(5)-MONOOXYGENASE-RELATED"/>
    <property type="match status" value="1"/>
</dbReference>
<evidence type="ECO:0000256" key="4">
    <source>
        <dbReference type="ARBA" id="ARBA00023002"/>
    </source>
</evidence>
<evidence type="ECO:0008006" key="7">
    <source>
        <dbReference type="Google" id="ProtNLM"/>
    </source>
</evidence>
<dbReference type="InterPro" id="IPR020946">
    <property type="entry name" value="Flavin_mOase-like"/>
</dbReference>
<reference evidence="5" key="1">
    <citation type="submission" date="2022-10" db="EMBL/GenBank/DDBJ databases">
        <title>Tapping the CABI collections for fungal endophytes: first genome assemblies for Collariella, Neodidymelliopsis, Ascochyta clinopodiicola, Didymella pomorum, Didymosphaeria variabile, Neocosmospora piperis and Neocucurbitaria cava.</title>
        <authorList>
            <person name="Hill R."/>
        </authorList>
    </citation>
    <scope>NUCLEOTIDE SEQUENCE</scope>
    <source>
        <strain evidence="5">IMI 356815</strain>
    </source>
</reference>
<dbReference type="PANTHER" id="PTHR42877:SF8">
    <property type="entry name" value="MONOOXYGENASE"/>
    <property type="match status" value="1"/>
</dbReference>
<dbReference type="RefSeq" id="XP_056065299.1">
    <property type="nucleotide sequence ID" value="XM_056221312.1"/>
</dbReference>
<keyword evidence="4" id="KW-0560">Oxidoreductase</keyword>
<evidence type="ECO:0000256" key="3">
    <source>
        <dbReference type="ARBA" id="ARBA00022827"/>
    </source>
</evidence>
<dbReference type="InterPro" id="IPR051209">
    <property type="entry name" value="FAD-bind_Monooxygenase_sf"/>
</dbReference>
<dbReference type="InterPro" id="IPR036188">
    <property type="entry name" value="FAD/NAD-bd_sf"/>
</dbReference>
<dbReference type="Pfam" id="PF00743">
    <property type="entry name" value="FMO-like"/>
    <property type="match status" value="1"/>
</dbReference>
<evidence type="ECO:0000256" key="1">
    <source>
        <dbReference type="ARBA" id="ARBA00010139"/>
    </source>
</evidence>
<dbReference type="GO" id="GO:0050661">
    <property type="term" value="F:NADP binding"/>
    <property type="evidence" value="ECO:0007669"/>
    <property type="project" value="InterPro"/>
</dbReference>
<dbReference type="Gene3D" id="3.50.50.60">
    <property type="entry name" value="FAD/NAD(P)-binding domain"/>
    <property type="match status" value="3"/>
</dbReference>
<evidence type="ECO:0000256" key="2">
    <source>
        <dbReference type="ARBA" id="ARBA00022630"/>
    </source>
</evidence>
<dbReference type="Proteomes" id="UP001140513">
    <property type="component" value="Unassembled WGS sequence"/>
</dbReference>
<organism evidence="5 6">
    <name type="scientific">Didymosphaeria variabile</name>
    <dbReference type="NCBI Taxonomy" id="1932322"/>
    <lineage>
        <taxon>Eukaryota</taxon>
        <taxon>Fungi</taxon>
        <taxon>Dikarya</taxon>
        <taxon>Ascomycota</taxon>
        <taxon>Pezizomycotina</taxon>
        <taxon>Dothideomycetes</taxon>
        <taxon>Pleosporomycetidae</taxon>
        <taxon>Pleosporales</taxon>
        <taxon>Massarineae</taxon>
        <taxon>Didymosphaeriaceae</taxon>
        <taxon>Didymosphaeria</taxon>
    </lineage>
</organism>
<dbReference type="OrthoDB" id="74360at2759"/>
<dbReference type="GO" id="GO:0004499">
    <property type="term" value="F:N,N-dimethylaniline monooxygenase activity"/>
    <property type="evidence" value="ECO:0007669"/>
    <property type="project" value="InterPro"/>
</dbReference>
<dbReference type="SUPFAM" id="SSF51905">
    <property type="entry name" value="FAD/NAD(P)-binding domain"/>
    <property type="match status" value="2"/>
</dbReference>
<name>A0A9W9C571_9PLEO</name>
<sequence>MDHSYASSQEIKSYLSAVTFHYGIDKYISLRSQVTRAEWCELTSKWTVSVHGQGDFECEILVNACGILNNVQYPRIEGVDCFKGPLLHTAAWDENVDLGGKKVAIIGAGASAIQMLPVIAKVAGSCDVYIRTPSWIVPPAGGDKKGNFEYTKEDKERFQNDSEFSLSSRRKMESEFNSMYPAFMKDGEAQRALRTSLEQSMKGLLRDPALHDKLIPKFEVGCRRINPGEPYLEILQERHVRPIFEPIDKITSDGVVSGGETRRADIIITATGFDTSFTPRFPIIGREGRDLRELWQTDPISYFGLAVAGFPNYFMFLGPNTPISNGSVMGTLEATSDYFVRLLGKLMREKASSVEVREEVQADFDAHTQDLMQDMVWTGPCRSWYKGDDGKVRALWPGSSLHYREVLACNRWEDFKWKYRGNRFAYWGEGLSQVETSVDASDGDFAYYMEQYAPLPLEAYYLAAKGWTTKNRVSKSFRKGCNEVVLGDESEGSMIEPPSVVSV</sequence>
<dbReference type="AlphaFoldDB" id="A0A9W9C571"/>
<evidence type="ECO:0000313" key="5">
    <source>
        <dbReference type="EMBL" id="KAJ4344847.1"/>
    </source>
</evidence>
<comment type="similarity">
    <text evidence="1">Belongs to the FAD-binding monooxygenase family.</text>
</comment>
<dbReference type="GeneID" id="80916121"/>
<dbReference type="EMBL" id="JAPEUX010000010">
    <property type="protein sequence ID" value="KAJ4344847.1"/>
    <property type="molecule type" value="Genomic_DNA"/>
</dbReference>